<dbReference type="AlphaFoldDB" id="B4HLU4"/>
<feature type="compositionally biased region" description="Basic and acidic residues" evidence="1">
    <location>
        <begin position="90"/>
        <end position="99"/>
    </location>
</feature>
<name>B4HLU4_DROSE</name>
<protein>
    <submittedName>
        <fullName evidence="2">GM24811</fullName>
    </submittedName>
</protein>
<evidence type="ECO:0000313" key="3">
    <source>
        <dbReference type="Proteomes" id="UP000001292"/>
    </source>
</evidence>
<feature type="region of interest" description="Disordered" evidence="1">
    <location>
        <begin position="88"/>
        <end position="115"/>
    </location>
</feature>
<dbReference type="EMBL" id="CH480815">
    <property type="protein sequence ID" value="EDW40976.1"/>
    <property type="molecule type" value="Genomic_DNA"/>
</dbReference>
<dbReference type="Proteomes" id="UP000001292">
    <property type="component" value="Unassembled WGS sequence"/>
</dbReference>
<evidence type="ECO:0000256" key="1">
    <source>
        <dbReference type="SAM" id="MobiDB-lite"/>
    </source>
</evidence>
<reference evidence="2 3" key="1">
    <citation type="journal article" date="2007" name="Nature">
        <title>Evolution of genes and genomes on the Drosophila phylogeny.</title>
        <authorList>
            <consortium name="Drosophila 12 Genomes Consortium"/>
            <person name="Clark A.G."/>
            <person name="Eisen M.B."/>
            <person name="Smith D.R."/>
            <person name="Bergman C.M."/>
            <person name="Oliver B."/>
            <person name="Markow T.A."/>
            <person name="Kaufman T.C."/>
            <person name="Kellis M."/>
            <person name="Gelbart W."/>
            <person name="Iyer V.N."/>
            <person name="Pollard D.A."/>
            <person name="Sackton T.B."/>
            <person name="Larracuente A.M."/>
            <person name="Singh N.D."/>
            <person name="Abad J.P."/>
            <person name="Abt D.N."/>
            <person name="Adryan B."/>
            <person name="Aguade M."/>
            <person name="Akashi H."/>
            <person name="Anderson W.W."/>
            <person name="Aquadro C.F."/>
            <person name="Ardell D.H."/>
            <person name="Arguello R."/>
            <person name="Artieri C.G."/>
            <person name="Barbash D.A."/>
            <person name="Barker D."/>
            <person name="Barsanti P."/>
            <person name="Batterham P."/>
            <person name="Batzoglou S."/>
            <person name="Begun D."/>
            <person name="Bhutkar A."/>
            <person name="Blanco E."/>
            <person name="Bosak S.A."/>
            <person name="Bradley R.K."/>
            <person name="Brand A.D."/>
            <person name="Brent M.R."/>
            <person name="Brooks A.N."/>
            <person name="Brown R.H."/>
            <person name="Butlin R.K."/>
            <person name="Caggese C."/>
            <person name="Calvi B.R."/>
            <person name="Bernardo de Carvalho A."/>
            <person name="Caspi A."/>
            <person name="Castrezana S."/>
            <person name="Celniker S.E."/>
            <person name="Chang J.L."/>
            <person name="Chapple C."/>
            <person name="Chatterji S."/>
            <person name="Chinwalla A."/>
            <person name="Civetta A."/>
            <person name="Clifton S.W."/>
            <person name="Comeron J.M."/>
            <person name="Costello J.C."/>
            <person name="Coyne J.A."/>
            <person name="Daub J."/>
            <person name="David R.G."/>
            <person name="Delcher A.L."/>
            <person name="Delehaunty K."/>
            <person name="Do C.B."/>
            <person name="Ebling H."/>
            <person name="Edwards K."/>
            <person name="Eickbush T."/>
            <person name="Evans J.D."/>
            <person name="Filipski A."/>
            <person name="Findeiss S."/>
            <person name="Freyhult E."/>
            <person name="Fulton L."/>
            <person name="Fulton R."/>
            <person name="Garcia A.C."/>
            <person name="Gardiner A."/>
            <person name="Garfield D.A."/>
            <person name="Garvin B.E."/>
            <person name="Gibson G."/>
            <person name="Gilbert D."/>
            <person name="Gnerre S."/>
            <person name="Godfrey J."/>
            <person name="Good R."/>
            <person name="Gotea V."/>
            <person name="Gravely B."/>
            <person name="Greenberg A.J."/>
            <person name="Griffiths-Jones S."/>
            <person name="Gross S."/>
            <person name="Guigo R."/>
            <person name="Gustafson E.A."/>
            <person name="Haerty W."/>
            <person name="Hahn M.W."/>
            <person name="Halligan D.L."/>
            <person name="Halpern A.L."/>
            <person name="Halter G.M."/>
            <person name="Han M.V."/>
            <person name="Heger A."/>
            <person name="Hillier L."/>
            <person name="Hinrichs A.S."/>
            <person name="Holmes I."/>
            <person name="Hoskins R.A."/>
            <person name="Hubisz M.J."/>
            <person name="Hultmark D."/>
            <person name="Huntley M.A."/>
            <person name="Jaffe D.B."/>
            <person name="Jagadeeshan S."/>
            <person name="Jeck W.R."/>
            <person name="Johnson J."/>
            <person name="Jones C.D."/>
            <person name="Jordan W.C."/>
            <person name="Karpen G.H."/>
            <person name="Kataoka E."/>
            <person name="Keightley P.D."/>
            <person name="Kheradpour P."/>
            <person name="Kirkness E.F."/>
            <person name="Koerich L.B."/>
            <person name="Kristiansen K."/>
            <person name="Kudrna D."/>
            <person name="Kulathinal R.J."/>
            <person name="Kumar S."/>
            <person name="Kwok R."/>
            <person name="Lander E."/>
            <person name="Langley C.H."/>
            <person name="Lapoint R."/>
            <person name="Lazzaro B.P."/>
            <person name="Lee S.J."/>
            <person name="Levesque L."/>
            <person name="Li R."/>
            <person name="Lin C.F."/>
            <person name="Lin M.F."/>
            <person name="Lindblad-Toh K."/>
            <person name="Llopart A."/>
            <person name="Long M."/>
            <person name="Low L."/>
            <person name="Lozovsky E."/>
            <person name="Lu J."/>
            <person name="Luo M."/>
            <person name="Machado C.A."/>
            <person name="Makalowski W."/>
            <person name="Marzo M."/>
            <person name="Matsuda M."/>
            <person name="Matzkin L."/>
            <person name="McAllister B."/>
            <person name="McBride C.S."/>
            <person name="McKernan B."/>
            <person name="McKernan K."/>
            <person name="Mendez-Lago M."/>
            <person name="Minx P."/>
            <person name="Mollenhauer M.U."/>
            <person name="Montooth K."/>
            <person name="Mount S.M."/>
            <person name="Mu X."/>
            <person name="Myers E."/>
            <person name="Negre B."/>
            <person name="Newfeld S."/>
            <person name="Nielsen R."/>
            <person name="Noor M.A."/>
            <person name="O'Grady P."/>
            <person name="Pachter L."/>
            <person name="Papaceit M."/>
            <person name="Parisi M.J."/>
            <person name="Parisi M."/>
            <person name="Parts L."/>
            <person name="Pedersen J.S."/>
            <person name="Pesole G."/>
            <person name="Phillippy A.M."/>
            <person name="Ponting C.P."/>
            <person name="Pop M."/>
            <person name="Porcelli D."/>
            <person name="Powell J.R."/>
            <person name="Prohaska S."/>
            <person name="Pruitt K."/>
            <person name="Puig M."/>
            <person name="Quesneville H."/>
            <person name="Ram K.R."/>
            <person name="Rand D."/>
            <person name="Rasmussen M.D."/>
            <person name="Reed L.K."/>
            <person name="Reenan R."/>
            <person name="Reily A."/>
            <person name="Remington K.A."/>
            <person name="Rieger T.T."/>
            <person name="Ritchie M.G."/>
            <person name="Robin C."/>
            <person name="Rogers Y.H."/>
            <person name="Rohde C."/>
            <person name="Rozas J."/>
            <person name="Rubenfield M.J."/>
            <person name="Ruiz A."/>
            <person name="Russo S."/>
            <person name="Salzberg S.L."/>
            <person name="Sanchez-Gracia A."/>
            <person name="Saranga D.J."/>
            <person name="Sato H."/>
            <person name="Schaeffer S.W."/>
            <person name="Schatz M.C."/>
            <person name="Schlenke T."/>
            <person name="Schwartz R."/>
            <person name="Segarra C."/>
            <person name="Singh R.S."/>
            <person name="Sirot L."/>
            <person name="Sirota M."/>
            <person name="Sisneros N.B."/>
            <person name="Smith C.D."/>
            <person name="Smith T.F."/>
            <person name="Spieth J."/>
            <person name="Stage D.E."/>
            <person name="Stark A."/>
            <person name="Stephan W."/>
            <person name="Strausberg R.L."/>
            <person name="Strempel S."/>
            <person name="Sturgill D."/>
            <person name="Sutton G."/>
            <person name="Sutton G.G."/>
            <person name="Tao W."/>
            <person name="Teichmann S."/>
            <person name="Tobari Y.N."/>
            <person name="Tomimura Y."/>
            <person name="Tsolas J.M."/>
            <person name="Valente V.L."/>
            <person name="Venter E."/>
            <person name="Venter J.C."/>
            <person name="Vicario S."/>
            <person name="Vieira F.G."/>
            <person name="Vilella A.J."/>
            <person name="Villasante A."/>
            <person name="Walenz B."/>
            <person name="Wang J."/>
            <person name="Wasserman M."/>
            <person name="Watts T."/>
            <person name="Wilson D."/>
            <person name="Wilson R.K."/>
            <person name="Wing R.A."/>
            <person name="Wolfner M.F."/>
            <person name="Wong A."/>
            <person name="Wong G.K."/>
            <person name="Wu C.I."/>
            <person name="Wu G."/>
            <person name="Yamamoto D."/>
            <person name="Yang H.P."/>
            <person name="Yang S.P."/>
            <person name="Yorke J.A."/>
            <person name="Yoshida K."/>
            <person name="Zdobnov E."/>
            <person name="Zhang P."/>
            <person name="Zhang Y."/>
            <person name="Zimin A.V."/>
            <person name="Baldwin J."/>
            <person name="Abdouelleil A."/>
            <person name="Abdulkadir J."/>
            <person name="Abebe A."/>
            <person name="Abera B."/>
            <person name="Abreu J."/>
            <person name="Acer S.C."/>
            <person name="Aftuck L."/>
            <person name="Alexander A."/>
            <person name="An P."/>
            <person name="Anderson E."/>
            <person name="Anderson S."/>
            <person name="Arachi H."/>
            <person name="Azer M."/>
            <person name="Bachantsang P."/>
            <person name="Barry A."/>
            <person name="Bayul T."/>
            <person name="Berlin A."/>
            <person name="Bessette D."/>
            <person name="Bloom T."/>
            <person name="Blye J."/>
            <person name="Boguslavskiy L."/>
            <person name="Bonnet C."/>
            <person name="Boukhgalter B."/>
            <person name="Bourzgui I."/>
            <person name="Brown A."/>
            <person name="Cahill P."/>
            <person name="Channer S."/>
            <person name="Cheshatsang Y."/>
            <person name="Chuda L."/>
            <person name="Citroen M."/>
            <person name="Collymore A."/>
            <person name="Cooke P."/>
            <person name="Costello M."/>
            <person name="D'Aco K."/>
            <person name="Daza R."/>
            <person name="De Haan G."/>
            <person name="DeGray S."/>
            <person name="DeMaso C."/>
            <person name="Dhargay N."/>
            <person name="Dooley K."/>
            <person name="Dooley E."/>
            <person name="Doricent M."/>
            <person name="Dorje P."/>
            <person name="Dorjee K."/>
            <person name="Dupes A."/>
            <person name="Elong R."/>
            <person name="Falk J."/>
            <person name="Farina A."/>
            <person name="Faro S."/>
            <person name="Ferguson D."/>
            <person name="Fisher S."/>
            <person name="Foley C.D."/>
            <person name="Franke A."/>
            <person name="Friedrich D."/>
            <person name="Gadbois L."/>
            <person name="Gearin G."/>
            <person name="Gearin C.R."/>
            <person name="Giannoukos G."/>
            <person name="Goode T."/>
            <person name="Graham J."/>
            <person name="Grandbois E."/>
            <person name="Grewal S."/>
            <person name="Gyaltsen K."/>
            <person name="Hafez N."/>
            <person name="Hagos B."/>
            <person name="Hall J."/>
            <person name="Henson C."/>
            <person name="Hollinger A."/>
            <person name="Honan T."/>
            <person name="Huard M.D."/>
            <person name="Hughes L."/>
            <person name="Hurhula B."/>
            <person name="Husby M.E."/>
            <person name="Kamat A."/>
            <person name="Kanga B."/>
            <person name="Kashin S."/>
            <person name="Khazanovich D."/>
            <person name="Kisner P."/>
            <person name="Lance K."/>
            <person name="Lara M."/>
            <person name="Lee W."/>
            <person name="Lennon N."/>
            <person name="Letendre F."/>
            <person name="LeVine R."/>
            <person name="Lipovsky A."/>
            <person name="Liu X."/>
            <person name="Liu J."/>
            <person name="Liu S."/>
            <person name="Lokyitsang T."/>
            <person name="Lokyitsang Y."/>
            <person name="Lubonja R."/>
            <person name="Lui A."/>
            <person name="MacDonald P."/>
            <person name="Magnisalis V."/>
            <person name="Maru K."/>
            <person name="Matthews C."/>
            <person name="McCusker W."/>
            <person name="McDonough S."/>
            <person name="Mehta T."/>
            <person name="Meldrim J."/>
            <person name="Meneus L."/>
            <person name="Mihai O."/>
            <person name="Mihalev A."/>
            <person name="Mihova T."/>
            <person name="Mittelman R."/>
            <person name="Mlenga V."/>
            <person name="Montmayeur A."/>
            <person name="Mulrain L."/>
            <person name="Navidi A."/>
            <person name="Naylor J."/>
            <person name="Negash T."/>
            <person name="Nguyen T."/>
            <person name="Nguyen N."/>
            <person name="Nicol R."/>
            <person name="Norbu C."/>
            <person name="Norbu N."/>
            <person name="Novod N."/>
            <person name="O'Neill B."/>
            <person name="Osman S."/>
            <person name="Markiewicz E."/>
            <person name="Oyono O.L."/>
            <person name="Patti C."/>
            <person name="Phunkhang P."/>
            <person name="Pierre F."/>
            <person name="Priest M."/>
            <person name="Raghuraman S."/>
            <person name="Rege F."/>
            <person name="Reyes R."/>
            <person name="Rise C."/>
            <person name="Rogov P."/>
            <person name="Ross K."/>
            <person name="Ryan E."/>
            <person name="Settipalli S."/>
            <person name="Shea T."/>
            <person name="Sherpa N."/>
            <person name="Shi L."/>
            <person name="Shih D."/>
            <person name="Sparrow T."/>
            <person name="Spaulding J."/>
            <person name="Stalker J."/>
            <person name="Stange-Thomann N."/>
            <person name="Stavropoulos S."/>
            <person name="Stone C."/>
            <person name="Strader C."/>
            <person name="Tesfaye S."/>
            <person name="Thomson T."/>
            <person name="Thoulutsang Y."/>
            <person name="Thoulutsang D."/>
            <person name="Topham K."/>
            <person name="Topping I."/>
            <person name="Tsamla T."/>
            <person name="Vassiliev H."/>
            <person name="Vo A."/>
            <person name="Wangchuk T."/>
            <person name="Wangdi T."/>
            <person name="Weiand M."/>
            <person name="Wilkinson J."/>
            <person name="Wilson A."/>
            <person name="Yadav S."/>
            <person name="Young G."/>
            <person name="Yu Q."/>
            <person name="Zembek L."/>
            <person name="Zhong D."/>
            <person name="Zimmer A."/>
            <person name="Zwirko Z."/>
            <person name="Jaffe D.B."/>
            <person name="Alvarez P."/>
            <person name="Brockman W."/>
            <person name="Butler J."/>
            <person name="Chin C."/>
            <person name="Gnerre S."/>
            <person name="Grabherr M."/>
            <person name="Kleber M."/>
            <person name="Mauceli E."/>
            <person name="MacCallum I."/>
        </authorList>
    </citation>
    <scope>NUCLEOTIDE SEQUENCE [LARGE SCALE GENOMIC DNA]</scope>
    <source>
        <strain evidence="3">Rob3c / Tucson 14021-0248.25</strain>
    </source>
</reference>
<keyword evidence="3" id="KW-1185">Reference proteome</keyword>
<evidence type="ECO:0000313" key="2">
    <source>
        <dbReference type="EMBL" id="EDW40976.1"/>
    </source>
</evidence>
<dbReference type="PhylomeDB" id="B4HLU4"/>
<organism evidence="3">
    <name type="scientific">Drosophila sechellia</name>
    <name type="common">Fruit fly</name>
    <dbReference type="NCBI Taxonomy" id="7238"/>
    <lineage>
        <taxon>Eukaryota</taxon>
        <taxon>Metazoa</taxon>
        <taxon>Ecdysozoa</taxon>
        <taxon>Arthropoda</taxon>
        <taxon>Hexapoda</taxon>
        <taxon>Insecta</taxon>
        <taxon>Pterygota</taxon>
        <taxon>Neoptera</taxon>
        <taxon>Endopterygota</taxon>
        <taxon>Diptera</taxon>
        <taxon>Brachycera</taxon>
        <taxon>Muscomorpha</taxon>
        <taxon>Ephydroidea</taxon>
        <taxon>Drosophilidae</taxon>
        <taxon>Drosophila</taxon>
        <taxon>Sophophora</taxon>
    </lineage>
</organism>
<dbReference type="HOGENOM" id="CLU_2111411_0_0_1"/>
<proteinExistence type="predicted"/>
<sequence length="115" mass="13086">MQMTSRTIVINFAEHQLRWHKAKSKSPKPKKAKVGERQCRVFEFEIFAIANPVNLCAICMTEAANPSQLFRDSRDPQFVREARACWLPHRNGDGSDGQRYRKAGSGTAKNSSDFE</sequence>
<gene>
    <name evidence="2" type="primary">Dsec\GM24811</name>
    <name evidence="2" type="ORF">Dsec_GM24811</name>
</gene>
<accession>B4HLU4</accession>